<dbReference type="STRING" id="556484.B7GAP7"/>
<dbReference type="KEGG" id="pti:PHATRDRAFT_49469"/>
<evidence type="ECO:0000313" key="4">
    <source>
        <dbReference type="Proteomes" id="UP000000759"/>
    </source>
</evidence>
<feature type="compositionally biased region" description="Acidic residues" evidence="1">
    <location>
        <begin position="389"/>
        <end position="412"/>
    </location>
</feature>
<dbReference type="PANTHER" id="PTHR12785">
    <property type="entry name" value="SPLICING FACTOR 3B"/>
    <property type="match status" value="1"/>
</dbReference>
<dbReference type="InterPro" id="IPR052584">
    <property type="entry name" value="U2_snRNP_Complex_Component"/>
</dbReference>
<name>B7GAP7_PHATC</name>
<dbReference type="HOGENOM" id="CLU_014435_1_1_1"/>
<feature type="compositionally biased region" description="Basic and acidic residues" evidence="1">
    <location>
        <begin position="19"/>
        <end position="40"/>
    </location>
</feature>
<feature type="domain" description="PSP proline-rich" evidence="2">
    <location>
        <begin position="265"/>
        <end position="319"/>
    </location>
</feature>
<dbReference type="eggNOG" id="KOG2330">
    <property type="taxonomic scope" value="Eukaryota"/>
</dbReference>
<dbReference type="PANTHER" id="PTHR12785:SF6">
    <property type="entry name" value="SPLICING FACTOR 3B SUBUNIT 2"/>
    <property type="match status" value="1"/>
</dbReference>
<feature type="region of interest" description="Disordered" evidence="1">
    <location>
        <begin position="77"/>
        <end position="112"/>
    </location>
</feature>
<dbReference type="InParanoid" id="B7GAP7"/>
<sequence length="522" mass="57531">MGFSTAERNRRKRERKKREREDQRKEEEAENQKSAEVAKADEDDEDEVEVEYVAEPILPADEAFDALRKFQERAAAVVVSDDDRGEYSEAKSVDIEGGHEESNEDEEDGGAVSKRKLRELLRPSVAELKRRVLRPDLVEAHDVTAADPDFLIELKAAAGTVPVPRHWGRKRKYLQGKRGFEKPPFQLPDFIIKTGITEIRDTVMEAESDMSAKQKNRSRVAPKMGAIDVDYKTLHDAFFKHQTKPANLTKFGDTYYEGKELEVQAKVQPGGPLSQKLRDALGMASESSPPPWLLNMQRYGPPPSYPSLKIPGLTAPLPTQECQYGYHPGGWGKPPIDAYGRPLYGGNPFDAPGTGSRKDTTNSALVTSDGKTIAKAQWGALPTGFVDDAEASEEESSDEDMEESSEEEEESEVTVVDGTDSVLSPPPSLTSSGPMDLRKQHGNETPMDPSAPKQLYQIIDQTKAVTSQGTVFASEMSYLVPGLQSAIPEGAESVLSKALPAGESSKRKGKDEDDDIGKNFKF</sequence>
<feature type="region of interest" description="Disordered" evidence="1">
    <location>
        <begin position="497"/>
        <end position="522"/>
    </location>
</feature>
<dbReference type="OrthoDB" id="10260794at2759"/>
<dbReference type="GeneID" id="7195821"/>
<evidence type="ECO:0000256" key="1">
    <source>
        <dbReference type="SAM" id="MobiDB-lite"/>
    </source>
</evidence>
<feature type="region of interest" description="Disordered" evidence="1">
    <location>
        <begin position="342"/>
        <end position="363"/>
    </location>
</feature>
<feature type="compositionally biased region" description="Basic residues" evidence="1">
    <location>
        <begin position="9"/>
        <end position="18"/>
    </location>
</feature>
<feature type="region of interest" description="Disordered" evidence="1">
    <location>
        <begin position="389"/>
        <end position="455"/>
    </location>
</feature>
<dbReference type="Pfam" id="PF04046">
    <property type="entry name" value="PSP"/>
    <property type="match status" value="1"/>
</dbReference>
<accession>B7GAP7</accession>
<reference evidence="4" key="2">
    <citation type="submission" date="2008-08" db="EMBL/GenBank/DDBJ databases">
        <authorList>
            <consortium name="Diatom Consortium"/>
            <person name="Grigoriev I."/>
            <person name="Grimwood J."/>
            <person name="Kuo A."/>
            <person name="Otillar R.P."/>
            <person name="Salamov A."/>
            <person name="Detter J.C."/>
            <person name="Lindquist E."/>
            <person name="Shapiro H."/>
            <person name="Lucas S."/>
            <person name="Glavina del Rio T."/>
            <person name="Pitluck S."/>
            <person name="Rokhsar D."/>
            <person name="Bowler C."/>
        </authorList>
    </citation>
    <scope>GENOME REANNOTATION</scope>
    <source>
        <strain evidence="4">CCAP 1055/1</strain>
    </source>
</reference>
<dbReference type="Pfam" id="PF04037">
    <property type="entry name" value="DUF382"/>
    <property type="match status" value="1"/>
</dbReference>
<evidence type="ECO:0000259" key="2">
    <source>
        <dbReference type="SMART" id="SM00581"/>
    </source>
</evidence>
<feature type="compositionally biased region" description="Basic and acidic residues" evidence="1">
    <location>
        <begin position="81"/>
        <end position="101"/>
    </location>
</feature>
<feature type="region of interest" description="Disordered" evidence="1">
    <location>
        <begin position="1"/>
        <end position="49"/>
    </location>
</feature>
<evidence type="ECO:0000313" key="3">
    <source>
        <dbReference type="EMBL" id="EEC44409.1"/>
    </source>
</evidence>
<dbReference type="GO" id="GO:0005634">
    <property type="term" value="C:nucleus"/>
    <property type="evidence" value="ECO:0007669"/>
    <property type="project" value="InterPro"/>
</dbReference>
<organism evidence="3 4">
    <name type="scientific">Phaeodactylum tricornutum (strain CCAP 1055/1)</name>
    <dbReference type="NCBI Taxonomy" id="556484"/>
    <lineage>
        <taxon>Eukaryota</taxon>
        <taxon>Sar</taxon>
        <taxon>Stramenopiles</taxon>
        <taxon>Ochrophyta</taxon>
        <taxon>Bacillariophyta</taxon>
        <taxon>Bacillariophyceae</taxon>
        <taxon>Bacillariophycidae</taxon>
        <taxon>Naviculales</taxon>
        <taxon>Phaeodactylaceae</taxon>
        <taxon>Phaeodactylum</taxon>
    </lineage>
</organism>
<protein>
    <recommendedName>
        <fullName evidence="2">PSP proline-rich domain-containing protein</fullName>
    </recommendedName>
</protein>
<proteinExistence type="predicted"/>
<dbReference type="PaxDb" id="2850-Phatr49469"/>
<dbReference type="AlphaFoldDB" id="B7GAP7"/>
<reference evidence="3 4" key="1">
    <citation type="journal article" date="2008" name="Nature">
        <title>The Phaeodactylum genome reveals the evolutionary history of diatom genomes.</title>
        <authorList>
            <person name="Bowler C."/>
            <person name="Allen A.E."/>
            <person name="Badger J.H."/>
            <person name="Grimwood J."/>
            <person name="Jabbari K."/>
            <person name="Kuo A."/>
            <person name="Maheswari U."/>
            <person name="Martens C."/>
            <person name="Maumus F."/>
            <person name="Otillar R.P."/>
            <person name="Rayko E."/>
            <person name="Salamov A."/>
            <person name="Vandepoele K."/>
            <person name="Beszteri B."/>
            <person name="Gruber A."/>
            <person name="Heijde M."/>
            <person name="Katinka M."/>
            <person name="Mock T."/>
            <person name="Valentin K."/>
            <person name="Verret F."/>
            <person name="Berges J.A."/>
            <person name="Brownlee C."/>
            <person name="Cadoret J.P."/>
            <person name="Chiovitti A."/>
            <person name="Choi C.J."/>
            <person name="Coesel S."/>
            <person name="De Martino A."/>
            <person name="Detter J.C."/>
            <person name="Durkin C."/>
            <person name="Falciatore A."/>
            <person name="Fournet J."/>
            <person name="Haruta M."/>
            <person name="Huysman M.J."/>
            <person name="Jenkins B.D."/>
            <person name="Jiroutova K."/>
            <person name="Jorgensen R.E."/>
            <person name="Joubert Y."/>
            <person name="Kaplan A."/>
            <person name="Kroger N."/>
            <person name="Kroth P.G."/>
            <person name="La Roche J."/>
            <person name="Lindquist E."/>
            <person name="Lommer M."/>
            <person name="Martin-Jezequel V."/>
            <person name="Lopez P.J."/>
            <person name="Lucas S."/>
            <person name="Mangogna M."/>
            <person name="McGinnis K."/>
            <person name="Medlin L.K."/>
            <person name="Montsant A."/>
            <person name="Oudot-Le Secq M.P."/>
            <person name="Napoli C."/>
            <person name="Obornik M."/>
            <person name="Parker M.S."/>
            <person name="Petit J.L."/>
            <person name="Porcel B.M."/>
            <person name="Poulsen N."/>
            <person name="Robison M."/>
            <person name="Rychlewski L."/>
            <person name="Rynearson T.A."/>
            <person name="Schmutz J."/>
            <person name="Shapiro H."/>
            <person name="Siaut M."/>
            <person name="Stanley M."/>
            <person name="Sussman M.R."/>
            <person name="Taylor A.R."/>
            <person name="Vardi A."/>
            <person name="von Dassow P."/>
            <person name="Vyverman W."/>
            <person name="Willis A."/>
            <person name="Wyrwicz L.S."/>
            <person name="Rokhsar D.S."/>
            <person name="Weissenbach J."/>
            <person name="Armbrust E.V."/>
            <person name="Green B.R."/>
            <person name="Van de Peer Y."/>
            <person name="Grigoriev I.V."/>
        </authorList>
    </citation>
    <scope>NUCLEOTIDE SEQUENCE [LARGE SCALE GENOMIC DNA]</scope>
    <source>
        <strain evidence="3 4">CCAP 1055/1</strain>
    </source>
</reference>
<dbReference type="InterPro" id="IPR007180">
    <property type="entry name" value="DUF382"/>
</dbReference>
<dbReference type="EMBL" id="CM000624">
    <property type="protein sequence ID" value="EEC44409.1"/>
    <property type="molecule type" value="Genomic_DNA"/>
</dbReference>
<gene>
    <name evidence="3" type="ORF">PHATRDRAFT_49469</name>
</gene>
<dbReference type="RefSeq" id="XP_002184231.1">
    <property type="nucleotide sequence ID" value="XM_002184195.1"/>
</dbReference>
<dbReference type="OMA" id="MASTHTY"/>
<dbReference type="SMART" id="SM00581">
    <property type="entry name" value="PSP"/>
    <property type="match status" value="1"/>
</dbReference>
<dbReference type="InterPro" id="IPR006568">
    <property type="entry name" value="PSP_pro-rich"/>
</dbReference>
<dbReference type="Proteomes" id="UP000000759">
    <property type="component" value="Chromosome 22"/>
</dbReference>
<keyword evidence="4" id="KW-1185">Reference proteome</keyword>